<evidence type="ECO:0000313" key="4">
    <source>
        <dbReference type="Proteomes" id="UP000291130"/>
    </source>
</evidence>
<accession>A0A411MJL4</accession>
<dbReference type="AlphaFoldDB" id="A0A411MJL4"/>
<protein>
    <submittedName>
        <fullName evidence="3">Insulinase family protein</fullName>
    </submittedName>
</protein>
<dbReference type="KEGG" id="ptk:EXN22_15235"/>
<evidence type="ECO:0000256" key="1">
    <source>
        <dbReference type="SAM" id="SignalP"/>
    </source>
</evidence>
<evidence type="ECO:0000313" key="3">
    <source>
        <dbReference type="EMBL" id="QBF26977.1"/>
    </source>
</evidence>
<dbReference type="GO" id="GO:0046872">
    <property type="term" value="F:metal ion binding"/>
    <property type="evidence" value="ECO:0007669"/>
    <property type="project" value="InterPro"/>
</dbReference>
<dbReference type="Proteomes" id="UP000291130">
    <property type="component" value="Chromosome"/>
</dbReference>
<dbReference type="InterPro" id="IPR007863">
    <property type="entry name" value="Peptidase_M16_C"/>
</dbReference>
<feature type="signal peptide" evidence="1">
    <location>
        <begin position="1"/>
        <end position="22"/>
    </location>
</feature>
<dbReference type="InterPro" id="IPR050361">
    <property type="entry name" value="MPP/UQCRC_Complex"/>
</dbReference>
<dbReference type="OrthoDB" id="9811314at2"/>
<proteinExistence type="predicted"/>
<dbReference type="Gene3D" id="3.30.830.10">
    <property type="entry name" value="Metalloenzyme, LuxS/M16 peptidase-like"/>
    <property type="match status" value="2"/>
</dbReference>
<dbReference type="EMBL" id="CP035952">
    <property type="protein sequence ID" value="QBF26977.1"/>
    <property type="molecule type" value="Genomic_DNA"/>
</dbReference>
<keyword evidence="1" id="KW-0732">Signal</keyword>
<dbReference type="PANTHER" id="PTHR11851:SF224">
    <property type="entry name" value="PROCESSING PROTEASE"/>
    <property type="match status" value="1"/>
</dbReference>
<reference evidence="3 4" key="1">
    <citation type="submission" date="2019-02" db="EMBL/GenBank/DDBJ databases">
        <title>Complete genome sequence of Pseudomonas sp. SNU WT1 isolated from rainbow trout.</title>
        <authorList>
            <person name="Oh W.T."/>
            <person name="Park S.C."/>
        </authorList>
    </citation>
    <scope>NUCLEOTIDE SEQUENCE [LARGE SCALE GENOMIC DNA]</scope>
    <source>
        <strain evidence="3 4">SNU WT1</strain>
    </source>
</reference>
<feature type="chain" id="PRO_5019582501" evidence="1">
    <location>
        <begin position="23"/>
        <end position="469"/>
    </location>
</feature>
<dbReference type="PANTHER" id="PTHR11851">
    <property type="entry name" value="METALLOPROTEASE"/>
    <property type="match status" value="1"/>
</dbReference>
<dbReference type="Pfam" id="PF05193">
    <property type="entry name" value="Peptidase_M16_C"/>
    <property type="match status" value="1"/>
</dbReference>
<dbReference type="InterPro" id="IPR011249">
    <property type="entry name" value="Metalloenz_LuxS/M16"/>
</dbReference>
<keyword evidence="4" id="KW-1185">Reference proteome</keyword>
<name>A0A411MJL4_9PSED</name>
<gene>
    <name evidence="3" type="ORF">EXN22_15235</name>
</gene>
<organism evidence="3 4">
    <name type="scientific">Pseudomonas tructae</name>
    <dbReference type="NCBI Taxonomy" id="2518644"/>
    <lineage>
        <taxon>Bacteria</taxon>
        <taxon>Pseudomonadati</taxon>
        <taxon>Pseudomonadota</taxon>
        <taxon>Gammaproteobacteria</taxon>
        <taxon>Pseudomonadales</taxon>
        <taxon>Pseudomonadaceae</taxon>
        <taxon>Pseudomonas</taxon>
    </lineage>
</organism>
<dbReference type="SUPFAM" id="SSF63411">
    <property type="entry name" value="LuxS/MPP-like metallohydrolase"/>
    <property type="match status" value="2"/>
</dbReference>
<feature type="domain" description="Peptidase M16 C-terminal" evidence="2">
    <location>
        <begin position="227"/>
        <end position="401"/>
    </location>
</feature>
<evidence type="ECO:0000259" key="2">
    <source>
        <dbReference type="Pfam" id="PF05193"/>
    </source>
</evidence>
<sequence>MTLMERLFTCAFGLSVMAPALAADNLAIEHWTQPNGARVYLLPQSQASDLQIQVDFDAGSRRDPQGQPGLAVLGAALATAGIRAQGDDPALNVNAVQMAWMRLNSELNTQVDADRFSYILRITDADAQRQTEAAALLGRQIAEPAFAGSVWLQAKPYFIRQVNGESTRRFAGVGERFAQALYGEHPYGREVTRPGLQRSKQVNLYEYALPFGYALTPAMVERTGMSELRAHYSAMMLPCRATVSLVGNLDRTQADAVASAALGRLPQAGCKALPALPKVQALRQASHQKLQPQQGTIWIQIGQPAVSRATPDFFPLLLGSDIFGGEHWPTRLNRALGAKLGGDVSWQSSSYFDMGQQGGAMVISLEVPAGHQQQAEEAAREALVRFVSEGPSAEELVEAKARQLEYFAATRRERVLEHVAQIALNQLPDNTLVTWQQQLEAVTPAQVQAAFAQVVQPQRLATVVAGQDQ</sequence>